<dbReference type="AlphaFoldDB" id="A0A6M2FDB0"/>
<accession>A0A6M2FDB0</accession>
<organism evidence="1">
    <name type="scientific">Populus davidiana</name>
    <dbReference type="NCBI Taxonomy" id="266767"/>
    <lineage>
        <taxon>Eukaryota</taxon>
        <taxon>Viridiplantae</taxon>
        <taxon>Streptophyta</taxon>
        <taxon>Embryophyta</taxon>
        <taxon>Tracheophyta</taxon>
        <taxon>Spermatophyta</taxon>
        <taxon>Magnoliopsida</taxon>
        <taxon>eudicotyledons</taxon>
        <taxon>Gunneridae</taxon>
        <taxon>Pentapetalae</taxon>
        <taxon>rosids</taxon>
        <taxon>fabids</taxon>
        <taxon>Malpighiales</taxon>
        <taxon>Salicaceae</taxon>
        <taxon>Saliceae</taxon>
        <taxon>Populus</taxon>
    </lineage>
</organism>
<proteinExistence type="predicted"/>
<reference evidence="1" key="1">
    <citation type="submission" date="2020-03" db="EMBL/GenBank/DDBJ databases">
        <authorList>
            <person name="Zhang R."/>
        </authorList>
    </citation>
    <scope>NUCLEOTIDE SEQUENCE</scope>
</reference>
<evidence type="ECO:0000313" key="1">
    <source>
        <dbReference type="EMBL" id="NUU94189.1"/>
    </source>
</evidence>
<protein>
    <submittedName>
        <fullName evidence="1">Uncharacterized protein</fullName>
    </submittedName>
</protein>
<name>A0A6M2FDB0_9ROSI</name>
<dbReference type="EMBL" id="GILB01013856">
    <property type="protein sequence ID" value="NUU94189.1"/>
    <property type="molecule type" value="Transcribed_RNA"/>
</dbReference>
<sequence length="130" mass="14616">MQGPGENLSPPLYLLPKFHILEGGVQCTKLFRESKEERSFRLAGGDCLNGNVFVFKATRGGVFLEMGRDATASFRETELMLLVFFLWFLVSLQQPFLLPFSTTLTWQQTRHPLVLSLSLSLSRSPLCSSS</sequence>